<dbReference type="AlphaFoldDB" id="A0ABD2PN61"/>
<evidence type="ECO:0000313" key="2">
    <source>
        <dbReference type="EMBL" id="KAL3308463.1"/>
    </source>
</evidence>
<dbReference type="EMBL" id="JBJKFK010005189">
    <property type="protein sequence ID" value="KAL3308463.1"/>
    <property type="molecule type" value="Genomic_DNA"/>
</dbReference>
<comment type="caution">
    <text evidence="2">The sequence shown here is derived from an EMBL/GenBank/DDBJ whole genome shotgun (WGS) entry which is preliminary data.</text>
</comment>
<feature type="region of interest" description="Disordered" evidence="1">
    <location>
        <begin position="123"/>
        <end position="167"/>
    </location>
</feature>
<reference evidence="2 3" key="1">
    <citation type="submission" date="2024-11" db="EMBL/GenBank/DDBJ databases">
        <title>Adaptive evolution of stress response genes in parasites aligns with host niche diversity.</title>
        <authorList>
            <person name="Hahn C."/>
            <person name="Resl P."/>
        </authorList>
    </citation>
    <scope>NUCLEOTIDE SEQUENCE [LARGE SCALE GENOMIC DNA]</scope>
    <source>
        <strain evidence="2">EGGRZ-B1_66</strain>
        <tissue evidence="2">Body</tissue>
    </source>
</reference>
<proteinExistence type="predicted"/>
<evidence type="ECO:0000313" key="3">
    <source>
        <dbReference type="Proteomes" id="UP001626550"/>
    </source>
</evidence>
<keyword evidence="3" id="KW-1185">Reference proteome</keyword>
<organism evidence="2 3">
    <name type="scientific">Cichlidogyrus casuarinus</name>
    <dbReference type="NCBI Taxonomy" id="1844966"/>
    <lineage>
        <taxon>Eukaryota</taxon>
        <taxon>Metazoa</taxon>
        <taxon>Spiralia</taxon>
        <taxon>Lophotrochozoa</taxon>
        <taxon>Platyhelminthes</taxon>
        <taxon>Monogenea</taxon>
        <taxon>Monopisthocotylea</taxon>
        <taxon>Dactylogyridea</taxon>
        <taxon>Ancyrocephalidae</taxon>
        <taxon>Cichlidogyrus</taxon>
    </lineage>
</organism>
<sequence>MKRIGDPRMDEDGTRAEVPTWFCIQSKRFHCLRITVLEAVEGRRTTTPDLAVTEKELRVLQQRQQAKALIGGCAKLPSESSHYADRKIALLKKKQSNGAGEQPSFCDPYSLAIDSLDSLNLGSNGGSTATIASNSTGESRPNKMTNQSRGGVVEDDELFELPPPPPE</sequence>
<name>A0ABD2PN61_9PLAT</name>
<evidence type="ECO:0000256" key="1">
    <source>
        <dbReference type="SAM" id="MobiDB-lite"/>
    </source>
</evidence>
<accession>A0ABD2PN61</accession>
<feature type="compositionally biased region" description="Polar residues" evidence="1">
    <location>
        <begin position="123"/>
        <end position="149"/>
    </location>
</feature>
<dbReference type="Proteomes" id="UP001626550">
    <property type="component" value="Unassembled WGS sequence"/>
</dbReference>
<gene>
    <name evidence="2" type="ORF">Ciccas_013006</name>
</gene>
<protein>
    <submittedName>
        <fullName evidence="2">Uncharacterized protein</fullName>
    </submittedName>
</protein>